<evidence type="ECO:0000313" key="2">
    <source>
        <dbReference type="EMBL" id="KOO26439.1"/>
    </source>
</evidence>
<reference evidence="3" key="1">
    <citation type="journal article" date="2015" name="PLoS Genet.">
        <title>Genome Sequence and Transcriptome Analyses of Chrysochromulina tobin: Metabolic Tools for Enhanced Algal Fitness in the Prominent Order Prymnesiales (Haptophyceae).</title>
        <authorList>
            <person name="Hovde B.T."/>
            <person name="Deodato C.R."/>
            <person name="Hunsperger H.M."/>
            <person name="Ryken S.A."/>
            <person name="Yost W."/>
            <person name="Jha R.K."/>
            <person name="Patterson J."/>
            <person name="Monnat R.J. Jr."/>
            <person name="Barlow S.B."/>
            <person name="Starkenburg S.R."/>
            <person name="Cattolico R.A."/>
        </authorList>
    </citation>
    <scope>NUCLEOTIDE SEQUENCE</scope>
    <source>
        <strain evidence="3">CCMP291</strain>
    </source>
</reference>
<organism evidence="2 3">
    <name type="scientific">Chrysochromulina tobinii</name>
    <dbReference type="NCBI Taxonomy" id="1460289"/>
    <lineage>
        <taxon>Eukaryota</taxon>
        <taxon>Haptista</taxon>
        <taxon>Haptophyta</taxon>
        <taxon>Prymnesiophyceae</taxon>
        <taxon>Prymnesiales</taxon>
        <taxon>Chrysochromulinaceae</taxon>
        <taxon>Chrysochromulina</taxon>
    </lineage>
</organism>
<gene>
    <name evidence="2" type="ORF">Ctob_004643</name>
</gene>
<sequence length="134" mass="14879">MLLCFCASGLIVPTPPQMATTSMYAPLMQQTIAQRMTPVPASSAIFPSNDAPSMLLAKVFKPEDIKKPELTPEEEEVAKQEARFKFGLIVLASALPSLWAQDKLVWEKERAGKQVYGSKEPKTKASKKKSLRRK</sequence>
<proteinExistence type="predicted"/>
<accession>A0A0M0JIM9</accession>
<dbReference type="AlphaFoldDB" id="A0A0M0JIM9"/>
<evidence type="ECO:0000256" key="1">
    <source>
        <dbReference type="SAM" id="MobiDB-lite"/>
    </source>
</evidence>
<dbReference type="Proteomes" id="UP000037460">
    <property type="component" value="Unassembled WGS sequence"/>
</dbReference>
<feature type="region of interest" description="Disordered" evidence="1">
    <location>
        <begin position="111"/>
        <end position="134"/>
    </location>
</feature>
<dbReference type="EMBL" id="JWZX01002851">
    <property type="protein sequence ID" value="KOO26439.1"/>
    <property type="molecule type" value="Genomic_DNA"/>
</dbReference>
<protein>
    <submittedName>
        <fullName evidence="2">Uncharacterized protein</fullName>
    </submittedName>
</protein>
<comment type="caution">
    <text evidence="2">The sequence shown here is derived from an EMBL/GenBank/DDBJ whole genome shotgun (WGS) entry which is preliminary data.</text>
</comment>
<evidence type="ECO:0000313" key="3">
    <source>
        <dbReference type="Proteomes" id="UP000037460"/>
    </source>
</evidence>
<feature type="compositionally biased region" description="Basic residues" evidence="1">
    <location>
        <begin position="124"/>
        <end position="134"/>
    </location>
</feature>
<name>A0A0M0JIM9_9EUKA</name>
<keyword evidence="3" id="KW-1185">Reference proteome</keyword>